<keyword evidence="1" id="KW-0812">Transmembrane</keyword>
<keyword evidence="3" id="KW-1185">Reference proteome</keyword>
<protein>
    <submittedName>
        <fullName evidence="2">Zinc ABC transporter permease</fullName>
    </submittedName>
</protein>
<gene>
    <name evidence="2" type="ORF">BA890_05490</name>
</gene>
<dbReference type="KEGG" id="vna:PN96_07860"/>
<evidence type="ECO:0000313" key="2">
    <source>
        <dbReference type="EMBL" id="ANQ12230.1"/>
    </source>
</evidence>
<keyword evidence="1" id="KW-0472">Membrane</keyword>
<dbReference type="Pfam" id="PF11086">
    <property type="entry name" value="DUF2878"/>
    <property type="match status" value="1"/>
</dbReference>
<name>A0AAN1CW50_VIBNA</name>
<evidence type="ECO:0000256" key="1">
    <source>
        <dbReference type="SAM" id="Phobius"/>
    </source>
</evidence>
<dbReference type="Proteomes" id="UP000092741">
    <property type="component" value="Chromosome 1"/>
</dbReference>
<organism evidence="2 3">
    <name type="scientific">Vibrio natriegens NBRC 15636 = ATCC 14048 = DSM 759</name>
    <dbReference type="NCBI Taxonomy" id="1219067"/>
    <lineage>
        <taxon>Bacteria</taxon>
        <taxon>Pseudomonadati</taxon>
        <taxon>Pseudomonadota</taxon>
        <taxon>Gammaproteobacteria</taxon>
        <taxon>Vibrionales</taxon>
        <taxon>Vibrionaceae</taxon>
        <taxon>Vibrio</taxon>
    </lineage>
</organism>
<proteinExistence type="predicted"/>
<dbReference type="InterPro" id="IPR021306">
    <property type="entry name" value="DUF2878"/>
</dbReference>
<accession>A0AAN1CW50</accession>
<feature type="transmembrane region" description="Helical" evidence="1">
    <location>
        <begin position="105"/>
        <end position="122"/>
    </location>
</feature>
<feature type="transmembrane region" description="Helical" evidence="1">
    <location>
        <begin position="69"/>
        <end position="93"/>
    </location>
</feature>
<sequence>MRVLIASTWFQLCWFAAVLGTYQWQWFTLGFTLATIAYCAVRDATSLKPIAVIVIFGLALDSFNQQFSLLSFLTIWLPIWLMCLWVMFAWYAYQLKSVLYRFPKTYVSIIGGIGGAASYFAGYKLQAVDFGYDVTLSMMVLFVEWCVVTQLILRVYGNEKLTGKVNQESN</sequence>
<dbReference type="EMBL" id="CP016345">
    <property type="protein sequence ID" value="ANQ12230.1"/>
    <property type="molecule type" value="Genomic_DNA"/>
</dbReference>
<keyword evidence="1" id="KW-1133">Transmembrane helix</keyword>
<dbReference type="AlphaFoldDB" id="A0AAN1CW50"/>
<reference evidence="2 3" key="1">
    <citation type="submission" date="2016-07" db="EMBL/GenBank/DDBJ databases">
        <title>Developing Vibrio natriegens as a novel, fast-growing host for biotechnology.</title>
        <authorList>
            <person name="Weinstock M.T."/>
            <person name="Hesek E.D."/>
            <person name="Wilson C.M."/>
            <person name="Gibson D.G."/>
        </authorList>
    </citation>
    <scope>NUCLEOTIDE SEQUENCE [LARGE SCALE GENOMIC DNA]</scope>
    <source>
        <strain evidence="2 3">ATCC 14048</strain>
    </source>
</reference>
<dbReference type="GeneID" id="70912707"/>
<evidence type="ECO:0000313" key="3">
    <source>
        <dbReference type="Proteomes" id="UP000092741"/>
    </source>
</evidence>
<dbReference type="RefSeq" id="WP_020332939.1">
    <property type="nucleotide sequence ID" value="NZ_ATFJ01000001.1"/>
</dbReference>
<feature type="transmembrane region" description="Helical" evidence="1">
    <location>
        <begin position="134"/>
        <end position="156"/>
    </location>
</feature>